<dbReference type="Proteomes" id="UP000182692">
    <property type="component" value="Unassembled WGS sequence"/>
</dbReference>
<evidence type="ECO:0000313" key="1">
    <source>
        <dbReference type="EMBL" id="SFP24173.1"/>
    </source>
</evidence>
<proteinExistence type="predicted"/>
<organism evidence="1 2">
    <name type="scientific">Enterovibrio norvegicus DSM 15893</name>
    <dbReference type="NCBI Taxonomy" id="1121869"/>
    <lineage>
        <taxon>Bacteria</taxon>
        <taxon>Pseudomonadati</taxon>
        <taxon>Pseudomonadota</taxon>
        <taxon>Gammaproteobacteria</taxon>
        <taxon>Vibrionales</taxon>
        <taxon>Vibrionaceae</taxon>
        <taxon>Enterovibrio</taxon>
    </lineage>
</organism>
<evidence type="ECO:0000313" key="2">
    <source>
        <dbReference type="Proteomes" id="UP000182692"/>
    </source>
</evidence>
<dbReference type="OrthoDB" id="5819165at2"/>
<reference evidence="1 2" key="1">
    <citation type="submission" date="2016-10" db="EMBL/GenBank/DDBJ databases">
        <authorList>
            <person name="de Groot N.N."/>
        </authorList>
    </citation>
    <scope>NUCLEOTIDE SEQUENCE [LARGE SCALE GENOMIC DNA]</scope>
    <source>
        <strain evidence="1 2">DSM 15893</strain>
    </source>
</reference>
<dbReference type="EMBL" id="FOWR01000010">
    <property type="protein sequence ID" value="SFP24173.1"/>
    <property type="molecule type" value="Genomic_DNA"/>
</dbReference>
<name>A0A1I5NQU5_9GAMM</name>
<protein>
    <submittedName>
        <fullName evidence="1">Uncharacterized protein</fullName>
    </submittedName>
</protein>
<accession>A0A1I5NQU5</accession>
<dbReference type="AlphaFoldDB" id="A0A1I5NQU5"/>
<gene>
    <name evidence="1" type="ORF">SAMN03084138_01701</name>
</gene>
<sequence length="69" mass="7837">MIVNFNMLKDSVSWNASIHQLNSDVLLRHILVTGNVSERGIHFSYCEKTCKGNITNSEDQLIGTFTTFF</sequence>
<dbReference type="RefSeq" id="WP_017008011.1">
    <property type="nucleotide sequence ID" value="NZ_FOWR01000010.1"/>
</dbReference>
<dbReference type="GeneID" id="93261314"/>